<evidence type="ECO:0000256" key="2">
    <source>
        <dbReference type="ARBA" id="ARBA00022649"/>
    </source>
</evidence>
<keyword evidence="6" id="KW-0460">Magnesium</keyword>
<dbReference type="InterPro" id="IPR002716">
    <property type="entry name" value="PIN_dom"/>
</dbReference>
<feature type="domain" description="PIN" evidence="8">
    <location>
        <begin position="5"/>
        <end position="109"/>
    </location>
</feature>
<dbReference type="GO" id="GO:0004518">
    <property type="term" value="F:nuclease activity"/>
    <property type="evidence" value="ECO:0007669"/>
    <property type="project" value="UniProtKB-KW"/>
</dbReference>
<dbReference type="GO" id="GO:0016787">
    <property type="term" value="F:hydrolase activity"/>
    <property type="evidence" value="ECO:0007669"/>
    <property type="project" value="UniProtKB-KW"/>
</dbReference>
<dbReference type="EMBL" id="CACVAZ010000216">
    <property type="protein sequence ID" value="CAA6827041.1"/>
    <property type="molecule type" value="Genomic_DNA"/>
</dbReference>
<keyword evidence="2" id="KW-1277">Toxin-antitoxin system</keyword>
<protein>
    <submittedName>
        <fullName evidence="9">PilT protein domain protein</fullName>
    </submittedName>
</protein>
<keyword evidence="3" id="KW-0540">Nuclease</keyword>
<dbReference type="InterPro" id="IPR029060">
    <property type="entry name" value="PIN-like_dom_sf"/>
</dbReference>
<comment type="similarity">
    <text evidence="7">Belongs to the PINc/VapC protein family.</text>
</comment>
<evidence type="ECO:0000256" key="1">
    <source>
        <dbReference type="ARBA" id="ARBA00001946"/>
    </source>
</evidence>
<dbReference type="AlphaFoldDB" id="A0A6S6TWW5"/>
<keyword evidence="4" id="KW-0479">Metal-binding</keyword>
<evidence type="ECO:0000256" key="4">
    <source>
        <dbReference type="ARBA" id="ARBA00022723"/>
    </source>
</evidence>
<sequence>MSGKILLDTNAIIYALNAGLTLLPAEYSISIITEMELFSYPKLSEFEKNNIKRLLSHFKIKNINDEIKEMTIQIRKNYGIKLPDSIICATALVSGATLISNDKQLSKIEGLDVLSLEIFLNS</sequence>
<organism evidence="9">
    <name type="scientific">uncultured Sulfurovum sp</name>
    <dbReference type="NCBI Taxonomy" id="269237"/>
    <lineage>
        <taxon>Bacteria</taxon>
        <taxon>Pseudomonadati</taxon>
        <taxon>Campylobacterota</taxon>
        <taxon>Epsilonproteobacteria</taxon>
        <taxon>Campylobacterales</taxon>
        <taxon>Sulfurovaceae</taxon>
        <taxon>Sulfurovum</taxon>
        <taxon>environmental samples</taxon>
    </lineage>
</organism>
<keyword evidence="5" id="KW-0378">Hydrolase</keyword>
<gene>
    <name evidence="9" type="ORF">HELGO_WM26163</name>
</gene>
<dbReference type="Pfam" id="PF01850">
    <property type="entry name" value="PIN"/>
    <property type="match status" value="1"/>
</dbReference>
<evidence type="ECO:0000256" key="6">
    <source>
        <dbReference type="ARBA" id="ARBA00022842"/>
    </source>
</evidence>
<comment type="cofactor">
    <cofactor evidence="1">
        <name>Mg(2+)</name>
        <dbReference type="ChEBI" id="CHEBI:18420"/>
    </cofactor>
</comment>
<dbReference type="PANTHER" id="PTHR33653:SF1">
    <property type="entry name" value="RIBONUCLEASE VAPC2"/>
    <property type="match status" value="1"/>
</dbReference>
<evidence type="ECO:0000256" key="5">
    <source>
        <dbReference type="ARBA" id="ARBA00022801"/>
    </source>
</evidence>
<dbReference type="SUPFAM" id="SSF88723">
    <property type="entry name" value="PIN domain-like"/>
    <property type="match status" value="1"/>
</dbReference>
<dbReference type="InterPro" id="IPR050556">
    <property type="entry name" value="Type_II_TA_system_RNase"/>
</dbReference>
<dbReference type="Gene3D" id="3.40.50.1010">
    <property type="entry name" value="5'-nuclease"/>
    <property type="match status" value="1"/>
</dbReference>
<evidence type="ECO:0000256" key="7">
    <source>
        <dbReference type="ARBA" id="ARBA00038093"/>
    </source>
</evidence>
<dbReference type="CDD" id="cd18738">
    <property type="entry name" value="PIN_VapC4-5_FitB-like"/>
    <property type="match status" value="1"/>
</dbReference>
<dbReference type="GO" id="GO:0046872">
    <property type="term" value="F:metal ion binding"/>
    <property type="evidence" value="ECO:0007669"/>
    <property type="project" value="UniProtKB-KW"/>
</dbReference>
<reference evidence="9" key="1">
    <citation type="submission" date="2020-01" db="EMBL/GenBank/DDBJ databases">
        <authorList>
            <person name="Meier V. D."/>
            <person name="Meier V D."/>
        </authorList>
    </citation>
    <scope>NUCLEOTIDE SEQUENCE</scope>
    <source>
        <strain evidence="9">HLG_WM_MAG_02</strain>
    </source>
</reference>
<proteinExistence type="inferred from homology"/>
<evidence type="ECO:0000313" key="9">
    <source>
        <dbReference type="EMBL" id="CAA6827041.1"/>
    </source>
</evidence>
<name>A0A6S6TWW5_9BACT</name>
<evidence type="ECO:0000256" key="3">
    <source>
        <dbReference type="ARBA" id="ARBA00022722"/>
    </source>
</evidence>
<accession>A0A6S6TWW5</accession>
<dbReference type="PANTHER" id="PTHR33653">
    <property type="entry name" value="RIBONUCLEASE VAPC2"/>
    <property type="match status" value="1"/>
</dbReference>
<evidence type="ECO:0000259" key="8">
    <source>
        <dbReference type="Pfam" id="PF01850"/>
    </source>
</evidence>